<comment type="caution">
    <text evidence="2">The sequence shown here is derived from an EMBL/GenBank/DDBJ whole genome shotgun (WGS) entry which is preliminary data.</text>
</comment>
<keyword evidence="3" id="KW-1185">Reference proteome</keyword>
<evidence type="ECO:0000313" key="2">
    <source>
        <dbReference type="EMBL" id="KAJ8308876.1"/>
    </source>
</evidence>
<gene>
    <name evidence="2" type="ORF">KUTeg_013750</name>
</gene>
<dbReference type="Proteomes" id="UP001217089">
    <property type="component" value="Unassembled WGS sequence"/>
</dbReference>
<sequence length="119" mass="12885">MVPDSYVPSLPMISIGSVDGKIKSVDVVPCPTEPCHLVHGTNVSLTVEFDSAVDTHRAITKIHGIILGLPVPFPFSHDDACKYHNVPCPIQQGSSYTYSNVLEVLSAYPKMSLVFICSI</sequence>
<protein>
    <recommendedName>
        <fullName evidence="1">MD-2-related lipid-recognition domain-containing protein</fullName>
    </recommendedName>
</protein>
<dbReference type="SMART" id="SM00737">
    <property type="entry name" value="ML"/>
    <property type="match status" value="1"/>
</dbReference>
<name>A0ABQ9EY42_TEGGR</name>
<dbReference type="SUPFAM" id="SSF81296">
    <property type="entry name" value="E set domains"/>
    <property type="match status" value="1"/>
</dbReference>
<evidence type="ECO:0000259" key="1">
    <source>
        <dbReference type="SMART" id="SM00737"/>
    </source>
</evidence>
<feature type="domain" description="MD-2-related lipid-recognition" evidence="1">
    <location>
        <begin position="16"/>
        <end position="119"/>
    </location>
</feature>
<dbReference type="InterPro" id="IPR003172">
    <property type="entry name" value="ML_dom"/>
</dbReference>
<reference evidence="2 3" key="1">
    <citation type="submission" date="2022-12" db="EMBL/GenBank/DDBJ databases">
        <title>Chromosome-level genome of Tegillarca granosa.</title>
        <authorList>
            <person name="Kim J."/>
        </authorList>
    </citation>
    <scope>NUCLEOTIDE SEQUENCE [LARGE SCALE GENOMIC DNA]</scope>
    <source>
        <strain evidence="2">Teg-2019</strain>
        <tissue evidence="2">Adductor muscle</tissue>
    </source>
</reference>
<dbReference type="InterPro" id="IPR014756">
    <property type="entry name" value="Ig_E-set"/>
</dbReference>
<proteinExistence type="predicted"/>
<organism evidence="2 3">
    <name type="scientific">Tegillarca granosa</name>
    <name type="common">Malaysian cockle</name>
    <name type="synonym">Anadara granosa</name>
    <dbReference type="NCBI Taxonomy" id="220873"/>
    <lineage>
        <taxon>Eukaryota</taxon>
        <taxon>Metazoa</taxon>
        <taxon>Spiralia</taxon>
        <taxon>Lophotrochozoa</taxon>
        <taxon>Mollusca</taxon>
        <taxon>Bivalvia</taxon>
        <taxon>Autobranchia</taxon>
        <taxon>Pteriomorphia</taxon>
        <taxon>Arcoida</taxon>
        <taxon>Arcoidea</taxon>
        <taxon>Arcidae</taxon>
        <taxon>Tegillarca</taxon>
    </lineage>
</organism>
<dbReference type="Gene3D" id="2.60.40.770">
    <property type="match status" value="1"/>
</dbReference>
<evidence type="ECO:0000313" key="3">
    <source>
        <dbReference type="Proteomes" id="UP001217089"/>
    </source>
</evidence>
<dbReference type="EMBL" id="JARBDR010000657">
    <property type="protein sequence ID" value="KAJ8308876.1"/>
    <property type="molecule type" value="Genomic_DNA"/>
</dbReference>
<dbReference type="Pfam" id="PF02221">
    <property type="entry name" value="E1_DerP2_DerF2"/>
    <property type="match status" value="1"/>
</dbReference>
<accession>A0ABQ9EY42</accession>